<evidence type="ECO:0000313" key="2">
    <source>
        <dbReference type="EMBL" id="KIO21422.1"/>
    </source>
</evidence>
<keyword evidence="3" id="KW-1185">Reference proteome</keyword>
<evidence type="ECO:0000313" key="3">
    <source>
        <dbReference type="Proteomes" id="UP000054248"/>
    </source>
</evidence>
<sequence length="140" mass="15361">MRRPETSLLDLRKAVECPDSRASPVGFSHHMEGLGHTPLNADQVDDPKQRISLLESQIGRFYSASSCLCRKSLRVVVAATGEFDVLASRKNSRDETGLDGCGSHTSDHDRGLAKKAREGRVDMPLPSLTDSSVNQQNKTR</sequence>
<dbReference type="AlphaFoldDB" id="A0A0C3LJ45"/>
<accession>A0A0C3LJ45</accession>
<dbReference type="OrthoDB" id="5600212at2759"/>
<organism evidence="2 3">
    <name type="scientific">Tulasnella calospora MUT 4182</name>
    <dbReference type="NCBI Taxonomy" id="1051891"/>
    <lineage>
        <taxon>Eukaryota</taxon>
        <taxon>Fungi</taxon>
        <taxon>Dikarya</taxon>
        <taxon>Basidiomycota</taxon>
        <taxon>Agaricomycotina</taxon>
        <taxon>Agaricomycetes</taxon>
        <taxon>Cantharellales</taxon>
        <taxon>Tulasnellaceae</taxon>
        <taxon>Tulasnella</taxon>
    </lineage>
</organism>
<proteinExistence type="predicted"/>
<dbReference type="Proteomes" id="UP000054248">
    <property type="component" value="Unassembled WGS sequence"/>
</dbReference>
<evidence type="ECO:0000256" key="1">
    <source>
        <dbReference type="SAM" id="MobiDB-lite"/>
    </source>
</evidence>
<feature type="compositionally biased region" description="Polar residues" evidence="1">
    <location>
        <begin position="128"/>
        <end position="140"/>
    </location>
</feature>
<protein>
    <submittedName>
        <fullName evidence="2">Uncharacterized protein</fullName>
    </submittedName>
</protein>
<dbReference type="HOGENOM" id="CLU_1836590_0_0_1"/>
<reference evidence="2 3" key="1">
    <citation type="submission" date="2014-04" db="EMBL/GenBank/DDBJ databases">
        <authorList>
            <consortium name="DOE Joint Genome Institute"/>
            <person name="Kuo A."/>
            <person name="Girlanda M."/>
            <person name="Perotto S."/>
            <person name="Kohler A."/>
            <person name="Nagy L.G."/>
            <person name="Floudas D."/>
            <person name="Copeland A."/>
            <person name="Barry K.W."/>
            <person name="Cichocki N."/>
            <person name="Veneault-Fourrey C."/>
            <person name="LaButti K."/>
            <person name="Lindquist E.A."/>
            <person name="Lipzen A."/>
            <person name="Lundell T."/>
            <person name="Morin E."/>
            <person name="Murat C."/>
            <person name="Sun H."/>
            <person name="Tunlid A."/>
            <person name="Henrissat B."/>
            <person name="Grigoriev I.V."/>
            <person name="Hibbett D.S."/>
            <person name="Martin F."/>
            <person name="Nordberg H.P."/>
            <person name="Cantor M.N."/>
            <person name="Hua S.X."/>
        </authorList>
    </citation>
    <scope>NUCLEOTIDE SEQUENCE [LARGE SCALE GENOMIC DNA]</scope>
    <source>
        <strain evidence="2 3">MUT 4182</strain>
    </source>
</reference>
<feature type="region of interest" description="Disordered" evidence="1">
    <location>
        <begin position="88"/>
        <end position="140"/>
    </location>
</feature>
<gene>
    <name evidence="2" type="ORF">M407DRAFT_125884</name>
</gene>
<name>A0A0C3LJ45_9AGAM</name>
<reference evidence="3" key="2">
    <citation type="submission" date="2015-01" db="EMBL/GenBank/DDBJ databases">
        <title>Evolutionary Origins and Diversification of the Mycorrhizal Mutualists.</title>
        <authorList>
            <consortium name="DOE Joint Genome Institute"/>
            <consortium name="Mycorrhizal Genomics Consortium"/>
            <person name="Kohler A."/>
            <person name="Kuo A."/>
            <person name="Nagy L.G."/>
            <person name="Floudas D."/>
            <person name="Copeland A."/>
            <person name="Barry K.W."/>
            <person name="Cichocki N."/>
            <person name="Veneault-Fourrey C."/>
            <person name="LaButti K."/>
            <person name="Lindquist E.A."/>
            <person name="Lipzen A."/>
            <person name="Lundell T."/>
            <person name="Morin E."/>
            <person name="Murat C."/>
            <person name="Riley R."/>
            <person name="Ohm R."/>
            <person name="Sun H."/>
            <person name="Tunlid A."/>
            <person name="Henrissat B."/>
            <person name="Grigoriev I.V."/>
            <person name="Hibbett D.S."/>
            <person name="Martin F."/>
        </authorList>
    </citation>
    <scope>NUCLEOTIDE SEQUENCE [LARGE SCALE GENOMIC DNA]</scope>
    <source>
        <strain evidence="3">MUT 4182</strain>
    </source>
</reference>
<feature type="compositionally biased region" description="Basic and acidic residues" evidence="1">
    <location>
        <begin position="105"/>
        <end position="121"/>
    </location>
</feature>
<dbReference type="EMBL" id="KN823138">
    <property type="protein sequence ID" value="KIO21422.1"/>
    <property type="molecule type" value="Genomic_DNA"/>
</dbReference>